<organism evidence="1 2">
    <name type="scientific">Popillia japonica</name>
    <name type="common">Japanese beetle</name>
    <dbReference type="NCBI Taxonomy" id="7064"/>
    <lineage>
        <taxon>Eukaryota</taxon>
        <taxon>Metazoa</taxon>
        <taxon>Ecdysozoa</taxon>
        <taxon>Arthropoda</taxon>
        <taxon>Hexapoda</taxon>
        <taxon>Insecta</taxon>
        <taxon>Pterygota</taxon>
        <taxon>Neoptera</taxon>
        <taxon>Endopterygota</taxon>
        <taxon>Coleoptera</taxon>
        <taxon>Polyphaga</taxon>
        <taxon>Scarabaeiformia</taxon>
        <taxon>Scarabaeidae</taxon>
        <taxon>Rutelinae</taxon>
        <taxon>Popillia</taxon>
    </lineage>
</organism>
<comment type="caution">
    <text evidence="1">The sequence shown here is derived from an EMBL/GenBank/DDBJ whole genome shotgun (WGS) entry which is preliminary data.</text>
</comment>
<evidence type="ECO:0008006" key="3">
    <source>
        <dbReference type="Google" id="ProtNLM"/>
    </source>
</evidence>
<dbReference type="EMBL" id="JASPKY010000575">
    <property type="protein sequence ID" value="KAK9692611.1"/>
    <property type="molecule type" value="Genomic_DNA"/>
</dbReference>
<gene>
    <name evidence="1" type="ORF">QE152_g35041</name>
</gene>
<dbReference type="Proteomes" id="UP001458880">
    <property type="component" value="Unassembled WGS sequence"/>
</dbReference>
<dbReference type="Pfam" id="PF14223">
    <property type="entry name" value="Retrotran_gag_2"/>
    <property type="match status" value="1"/>
</dbReference>
<protein>
    <recommendedName>
        <fullName evidence="3">DUF4219 domain-containing protein</fullName>
    </recommendedName>
</protein>
<name>A0AAW1IT47_POPJA</name>
<evidence type="ECO:0000313" key="1">
    <source>
        <dbReference type="EMBL" id="KAK9692611.1"/>
    </source>
</evidence>
<reference evidence="1 2" key="1">
    <citation type="journal article" date="2024" name="BMC Genomics">
        <title>De novo assembly and annotation of Popillia japonica's genome with initial clues to its potential as an invasive pest.</title>
        <authorList>
            <person name="Cucini C."/>
            <person name="Boschi S."/>
            <person name="Funari R."/>
            <person name="Cardaioli E."/>
            <person name="Iannotti N."/>
            <person name="Marturano G."/>
            <person name="Paoli F."/>
            <person name="Bruttini M."/>
            <person name="Carapelli A."/>
            <person name="Frati F."/>
            <person name="Nardi F."/>
        </authorList>
    </citation>
    <scope>NUCLEOTIDE SEQUENCE [LARGE SCALE GENOMIC DNA]</scope>
    <source>
        <strain evidence="1">DMR45628</strain>
    </source>
</reference>
<proteinExistence type="predicted"/>
<sequence length="133" mass="15183">MSLLSTIEKLKGTENYSSWVFEVRAYLEHEGLWRCVTGEESDQTKLTQAKSRCVTGEESDQTKLTQAKSKLILLVDKINHHHILQSEDAKTIWNTLKEAFDDNGLTRRIGLLRSLLSTKLVDCASMDVYDAYM</sequence>
<accession>A0AAW1IT47</accession>
<dbReference type="AlphaFoldDB" id="A0AAW1IT47"/>
<evidence type="ECO:0000313" key="2">
    <source>
        <dbReference type="Proteomes" id="UP001458880"/>
    </source>
</evidence>
<keyword evidence="2" id="KW-1185">Reference proteome</keyword>